<gene>
    <name evidence="3" type="ORF">BJ508DRAFT_326029</name>
</gene>
<dbReference type="InterPro" id="IPR029058">
    <property type="entry name" value="AB_hydrolase_fold"/>
</dbReference>
<feature type="domain" description="Phospholipase/carboxylesterase/thioesterase" evidence="2">
    <location>
        <begin position="179"/>
        <end position="243"/>
    </location>
</feature>
<dbReference type="PANTHER" id="PTHR10655:SF63">
    <property type="entry name" value="PHOSPHOLIPASE_CARBOXYLESTERASE_THIOESTERASE DOMAIN-CONTAINING PROTEIN"/>
    <property type="match status" value="1"/>
</dbReference>
<dbReference type="SUPFAM" id="SSF53474">
    <property type="entry name" value="alpha/beta-Hydrolases"/>
    <property type="match status" value="1"/>
</dbReference>
<organism evidence="3 4">
    <name type="scientific">Ascobolus immersus RN42</name>
    <dbReference type="NCBI Taxonomy" id="1160509"/>
    <lineage>
        <taxon>Eukaryota</taxon>
        <taxon>Fungi</taxon>
        <taxon>Dikarya</taxon>
        <taxon>Ascomycota</taxon>
        <taxon>Pezizomycotina</taxon>
        <taxon>Pezizomycetes</taxon>
        <taxon>Pezizales</taxon>
        <taxon>Ascobolaceae</taxon>
        <taxon>Ascobolus</taxon>
    </lineage>
</organism>
<dbReference type="PANTHER" id="PTHR10655">
    <property type="entry name" value="LYSOPHOSPHOLIPASE-RELATED"/>
    <property type="match status" value="1"/>
</dbReference>
<dbReference type="Gene3D" id="3.40.50.1820">
    <property type="entry name" value="alpha/beta hydrolase"/>
    <property type="match status" value="1"/>
</dbReference>
<comment type="similarity">
    <text evidence="1">Belongs to the AB hydrolase superfamily. AB hydrolase 2 family.</text>
</comment>
<evidence type="ECO:0000313" key="3">
    <source>
        <dbReference type="EMBL" id="RPA82012.1"/>
    </source>
</evidence>
<accession>A0A3N4I7H2</accession>
<dbReference type="EMBL" id="ML119675">
    <property type="protein sequence ID" value="RPA82012.1"/>
    <property type="molecule type" value="Genomic_DNA"/>
</dbReference>
<evidence type="ECO:0000259" key="2">
    <source>
        <dbReference type="Pfam" id="PF02230"/>
    </source>
</evidence>
<feature type="domain" description="Phospholipase/carboxylesterase/thioesterase" evidence="2">
    <location>
        <begin position="3"/>
        <end position="150"/>
    </location>
</feature>
<name>A0A3N4I7H2_ASCIM</name>
<dbReference type="GO" id="GO:0008474">
    <property type="term" value="F:palmitoyl-(protein) hydrolase activity"/>
    <property type="evidence" value="ECO:0007669"/>
    <property type="project" value="TreeGrafter"/>
</dbReference>
<dbReference type="OrthoDB" id="2418081at2759"/>
<dbReference type="GO" id="GO:0052689">
    <property type="term" value="F:carboxylic ester hydrolase activity"/>
    <property type="evidence" value="ECO:0007669"/>
    <property type="project" value="TreeGrafter"/>
</dbReference>
<dbReference type="AlphaFoldDB" id="A0A3N4I7H2"/>
<keyword evidence="3" id="KW-0378">Hydrolase</keyword>
<protein>
    <submittedName>
        <fullName evidence="3">Alpha/beta-hydrolase</fullName>
    </submittedName>
</protein>
<dbReference type="InterPro" id="IPR003140">
    <property type="entry name" value="PLipase/COase/thioEstase"/>
</dbReference>
<keyword evidence="4" id="KW-1185">Reference proteome</keyword>
<dbReference type="GO" id="GO:0005737">
    <property type="term" value="C:cytoplasm"/>
    <property type="evidence" value="ECO:0007669"/>
    <property type="project" value="TreeGrafter"/>
</dbReference>
<proteinExistence type="inferred from homology"/>
<evidence type="ECO:0000256" key="1">
    <source>
        <dbReference type="ARBA" id="ARBA00006499"/>
    </source>
</evidence>
<dbReference type="InterPro" id="IPR050565">
    <property type="entry name" value="LYPA1-2/EST-like"/>
</dbReference>
<sequence>MANDTKPRGILILLHGRGDNSNGFRRGITELADQLPSIGFELVLPTSDIRHSLVFGKPISEWFDIASLKDTDEEQETQLLGLHESIEQVLTLIEEQVAKVDGDYKRIYLGGISQGMAVASLVLLLLGQHKLGGFVGTSGWLPLFNALGDAMEESKDVREVIREKLGLVLELEDGGSDGQVKTPVLLGHGKDDRIVNIELGKKLRDMLKRSGYEVTWNEYEDAMPYGHWFKDPEQYEDIIAFLKRTSRA</sequence>
<dbReference type="STRING" id="1160509.A0A3N4I7H2"/>
<dbReference type="Pfam" id="PF02230">
    <property type="entry name" value="Abhydrolase_2"/>
    <property type="match status" value="2"/>
</dbReference>
<evidence type="ECO:0000313" key="4">
    <source>
        <dbReference type="Proteomes" id="UP000275078"/>
    </source>
</evidence>
<reference evidence="3 4" key="1">
    <citation type="journal article" date="2018" name="Nat. Ecol. Evol.">
        <title>Pezizomycetes genomes reveal the molecular basis of ectomycorrhizal truffle lifestyle.</title>
        <authorList>
            <person name="Murat C."/>
            <person name="Payen T."/>
            <person name="Noel B."/>
            <person name="Kuo A."/>
            <person name="Morin E."/>
            <person name="Chen J."/>
            <person name="Kohler A."/>
            <person name="Krizsan K."/>
            <person name="Balestrini R."/>
            <person name="Da Silva C."/>
            <person name="Montanini B."/>
            <person name="Hainaut M."/>
            <person name="Levati E."/>
            <person name="Barry K.W."/>
            <person name="Belfiori B."/>
            <person name="Cichocki N."/>
            <person name="Clum A."/>
            <person name="Dockter R.B."/>
            <person name="Fauchery L."/>
            <person name="Guy J."/>
            <person name="Iotti M."/>
            <person name="Le Tacon F."/>
            <person name="Lindquist E.A."/>
            <person name="Lipzen A."/>
            <person name="Malagnac F."/>
            <person name="Mello A."/>
            <person name="Molinier V."/>
            <person name="Miyauchi S."/>
            <person name="Poulain J."/>
            <person name="Riccioni C."/>
            <person name="Rubini A."/>
            <person name="Sitrit Y."/>
            <person name="Splivallo R."/>
            <person name="Traeger S."/>
            <person name="Wang M."/>
            <person name="Zifcakova L."/>
            <person name="Wipf D."/>
            <person name="Zambonelli A."/>
            <person name="Paolocci F."/>
            <person name="Nowrousian M."/>
            <person name="Ottonello S."/>
            <person name="Baldrian P."/>
            <person name="Spatafora J.W."/>
            <person name="Henrissat B."/>
            <person name="Nagy L.G."/>
            <person name="Aury J.M."/>
            <person name="Wincker P."/>
            <person name="Grigoriev I.V."/>
            <person name="Bonfante P."/>
            <person name="Martin F.M."/>
        </authorList>
    </citation>
    <scope>NUCLEOTIDE SEQUENCE [LARGE SCALE GENOMIC DNA]</scope>
    <source>
        <strain evidence="3 4">RN42</strain>
    </source>
</reference>
<dbReference type="Proteomes" id="UP000275078">
    <property type="component" value="Unassembled WGS sequence"/>
</dbReference>